<keyword evidence="7" id="KW-0297">G-protein coupled receptor</keyword>
<dbReference type="PROSITE" id="PS50259">
    <property type="entry name" value="G_PROTEIN_RECEP_F3_4"/>
    <property type="match status" value="1"/>
</dbReference>
<evidence type="ECO:0000256" key="10">
    <source>
        <dbReference type="ARBA" id="ARBA00023180"/>
    </source>
</evidence>
<protein>
    <submittedName>
        <fullName evidence="15">Extracellular calcium-sensing receptor</fullName>
    </submittedName>
</protein>
<dbReference type="Pfam" id="PF00003">
    <property type="entry name" value="7tm_3"/>
    <property type="match status" value="1"/>
</dbReference>
<keyword evidence="9 15" id="KW-0675">Receptor</keyword>
<organism evidence="14 15">
    <name type="scientific">Xenopus laevis</name>
    <name type="common">African clawed frog</name>
    <dbReference type="NCBI Taxonomy" id="8355"/>
    <lineage>
        <taxon>Eukaryota</taxon>
        <taxon>Metazoa</taxon>
        <taxon>Chordata</taxon>
        <taxon>Craniata</taxon>
        <taxon>Vertebrata</taxon>
        <taxon>Euteleostomi</taxon>
        <taxon>Amphibia</taxon>
        <taxon>Batrachia</taxon>
        <taxon>Anura</taxon>
        <taxon>Pipoidea</taxon>
        <taxon>Pipidae</taxon>
        <taxon>Xenopodinae</taxon>
        <taxon>Xenopus</taxon>
        <taxon>Xenopus</taxon>
    </lineage>
</organism>
<keyword evidence="6 12" id="KW-1133">Transmembrane helix</keyword>
<feature type="transmembrane region" description="Helical" evidence="12">
    <location>
        <begin position="37"/>
        <end position="56"/>
    </location>
</feature>
<keyword evidence="10" id="KW-0325">Glycoprotein</keyword>
<dbReference type="Pfam" id="PF07562">
    <property type="entry name" value="NCD3G"/>
    <property type="match status" value="1"/>
</dbReference>
<evidence type="ECO:0000256" key="3">
    <source>
        <dbReference type="ARBA" id="ARBA00022475"/>
    </source>
</evidence>
<feature type="transmembrane region" description="Helical" evidence="12">
    <location>
        <begin position="670"/>
        <end position="693"/>
    </location>
</feature>
<evidence type="ECO:0000313" key="14">
    <source>
        <dbReference type="Proteomes" id="UP000186698"/>
    </source>
</evidence>
<keyword evidence="11" id="KW-0807">Transducer</keyword>
<feature type="transmembrane region" description="Helical" evidence="12">
    <location>
        <begin position="794"/>
        <end position="816"/>
    </location>
</feature>
<dbReference type="AlphaFoldDB" id="A0A8J0USA5"/>
<feature type="transmembrane region" description="Helical" evidence="12">
    <location>
        <begin position="860"/>
        <end position="884"/>
    </location>
</feature>
<gene>
    <name evidence="15" type="primary">LOC108710396</name>
</gene>
<keyword evidence="8 12" id="KW-0472">Membrane</keyword>
<evidence type="ECO:0000256" key="12">
    <source>
        <dbReference type="SAM" id="Phobius"/>
    </source>
</evidence>
<dbReference type="KEGG" id="xla:108710396"/>
<dbReference type="Pfam" id="PF01094">
    <property type="entry name" value="ANF_receptor"/>
    <property type="match status" value="1"/>
</dbReference>
<dbReference type="RefSeq" id="XP_018107021.1">
    <property type="nucleotide sequence ID" value="XM_018251532.1"/>
</dbReference>
<comment type="subcellular location">
    <subcellularLocation>
        <location evidence="1">Cell membrane</location>
        <topology evidence="1">Multi-pass membrane protein</topology>
    </subcellularLocation>
</comment>
<dbReference type="InterPro" id="IPR000337">
    <property type="entry name" value="GPCR_3"/>
</dbReference>
<dbReference type="FunFam" id="3.40.50.2300:FF:000016">
    <property type="entry name" value="Taste 1 receptor member 2"/>
    <property type="match status" value="1"/>
</dbReference>
<feature type="transmembrane region" description="Helical" evidence="12">
    <location>
        <begin position="705"/>
        <end position="726"/>
    </location>
</feature>
<evidence type="ECO:0000256" key="1">
    <source>
        <dbReference type="ARBA" id="ARBA00004651"/>
    </source>
</evidence>
<dbReference type="GeneID" id="108710396"/>
<comment type="similarity">
    <text evidence="2">Belongs to the G-protein coupled receptor 3 family.</text>
</comment>
<evidence type="ECO:0000259" key="13">
    <source>
        <dbReference type="PROSITE" id="PS50259"/>
    </source>
</evidence>
<sequence length="903" mass="101747">MTQSSTRTRRGRCDNSNVFRIEENKKSRWEDIEKLRIHLYWCIWHLITFYFFPASYGNDVRCNLSISEVSVILEPGDILIGVLLPFHIDKIFQITTFTETPPKVSCTRFLLETYQQFQAMRFALDEINKSLTLLPNITLGFYVYDSCAHLRKELEGTLWMLTGMNKTIPNYCCQKWPRLAAVLGHSISTYSILMAHILGLYRYPQISHFSTSSSLSDRSQFHSFFRTVPSDAFQSRGLAHLLLYFGWTWVGLIGMGSDYGQQGVYLITQELIKAQACVAFTGFILSNQEDKNVPYLTRIIKESTARVIVVFAPDVYFAALLDELLKQNLTGKIYVASEAWSISAMLSAEKYSSILTGSIGFAFSSSPLPGLKSYLNKVRPSSKPGESITNLFWENMFKCKFFDQGNLNETWKNSTKLCTGNEDLETIENSYNDVSNFRSAYSIYTSVQVLAQSLHNLFLCSHGKESLSDGTCVDTENIKPWQLTHYIQNAQVKLSNGREVSFDSNGDLPAVYDIVNWQIGPDGIMKQVKVGSYDTAASDGNIFSINISAVMWAPGDHQVPSSVCSKSCLPGFRRAIIRGKPICCFECVPCPFGEISNNTGSDDCSKCPWNAWPHVNKDRCIPKATKFLSFEEPLGTTLTIAAITSSLVPLSVLGLFYCYKSTPIVRANNYSLSCILLVSLFFCFLCTLSFIGYPQQLKCLLRQVTFGMVFTLCVSCILAKTIMVVLAFMATKPGSSLKKWTSSRVSYIIVSVCNILQLCLCICWLSLSPPFPEYNTDTQPEIIFIVCNEGSATAFWVMLGYLGFLATISFIVAFLARHLPESFNEARFITFSMLSFLTVWISFIPASLSARGQYIVAMEVFAILSSSWALVVCMFLPKCFIIVFRPNLNSREHLIRRARNYDR</sequence>
<dbReference type="PRINTS" id="PR00248">
    <property type="entry name" value="GPCRMGR"/>
</dbReference>
<feature type="transmembrane region" description="Helical" evidence="12">
    <location>
        <begin position="747"/>
        <end position="767"/>
    </location>
</feature>
<dbReference type="Gene3D" id="2.10.50.30">
    <property type="entry name" value="GPCR, family 3, nine cysteines domain"/>
    <property type="match status" value="1"/>
</dbReference>
<dbReference type="InterPro" id="IPR028082">
    <property type="entry name" value="Peripla_BP_I"/>
</dbReference>
<dbReference type="PANTHER" id="PTHR24061:SF598">
    <property type="entry name" value="EXTRACELLULAR CALCIUM-SENSING RECEPTOR"/>
    <property type="match status" value="1"/>
</dbReference>
<dbReference type="Proteomes" id="UP000186698">
    <property type="component" value="Chromosome 3L"/>
</dbReference>
<dbReference type="GO" id="GO:0004930">
    <property type="term" value="F:G protein-coupled receptor activity"/>
    <property type="evidence" value="ECO:0000318"/>
    <property type="project" value="GO_Central"/>
</dbReference>
<evidence type="ECO:0000256" key="2">
    <source>
        <dbReference type="ARBA" id="ARBA00007242"/>
    </source>
</evidence>
<evidence type="ECO:0000256" key="9">
    <source>
        <dbReference type="ARBA" id="ARBA00023170"/>
    </source>
</evidence>
<dbReference type="OrthoDB" id="5984008at2759"/>
<dbReference type="CDD" id="cd15283">
    <property type="entry name" value="7tmC_V2R_pheromone"/>
    <property type="match status" value="1"/>
</dbReference>
<keyword evidence="14" id="KW-1185">Reference proteome</keyword>
<dbReference type="PRINTS" id="PR00592">
    <property type="entry name" value="CASENSINGR"/>
</dbReference>
<feature type="domain" description="G-protein coupled receptors family 3 profile" evidence="13">
    <location>
        <begin position="634"/>
        <end position="898"/>
    </location>
</feature>
<dbReference type="Gene3D" id="3.40.50.2300">
    <property type="match status" value="2"/>
</dbReference>
<proteinExistence type="inferred from homology"/>
<keyword evidence="3" id="KW-1003">Cell membrane</keyword>
<dbReference type="InterPro" id="IPR000068">
    <property type="entry name" value="GPCR_3_Ca_sens_rcpt-rel"/>
</dbReference>
<evidence type="ECO:0000256" key="4">
    <source>
        <dbReference type="ARBA" id="ARBA00022692"/>
    </source>
</evidence>
<dbReference type="InterPro" id="IPR038550">
    <property type="entry name" value="GPCR_3_9-Cys_sf"/>
</dbReference>
<evidence type="ECO:0000256" key="6">
    <source>
        <dbReference type="ARBA" id="ARBA00022989"/>
    </source>
</evidence>
<dbReference type="GO" id="GO:0005886">
    <property type="term" value="C:plasma membrane"/>
    <property type="evidence" value="ECO:0000318"/>
    <property type="project" value="GO_Central"/>
</dbReference>
<reference evidence="15" key="1">
    <citation type="submission" date="2025-08" db="UniProtKB">
        <authorList>
            <consortium name="RefSeq"/>
        </authorList>
    </citation>
    <scope>IDENTIFICATION</scope>
    <source>
        <strain evidence="15">J_2021</strain>
        <tissue evidence="15">Erythrocytes</tissue>
    </source>
</reference>
<evidence type="ECO:0000313" key="15">
    <source>
        <dbReference type="RefSeq" id="XP_018107021.1"/>
    </source>
</evidence>
<dbReference type="InterPro" id="IPR011500">
    <property type="entry name" value="GPCR_3_9-Cys_dom"/>
</dbReference>
<evidence type="ECO:0000256" key="8">
    <source>
        <dbReference type="ARBA" id="ARBA00023136"/>
    </source>
</evidence>
<accession>A0A8J0USA5</accession>
<dbReference type="FunFam" id="2.10.50.30:FF:000002">
    <property type="entry name" value="Vomeronasal 2 receptor, h1"/>
    <property type="match status" value="1"/>
</dbReference>
<evidence type="ECO:0000256" key="7">
    <source>
        <dbReference type="ARBA" id="ARBA00023040"/>
    </source>
</evidence>
<evidence type="ECO:0000256" key="5">
    <source>
        <dbReference type="ARBA" id="ARBA00022729"/>
    </source>
</evidence>
<feature type="transmembrane region" description="Helical" evidence="12">
    <location>
        <begin position="828"/>
        <end position="848"/>
    </location>
</feature>
<dbReference type="InterPro" id="IPR001828">
    <property type="entry name" value="ANF_lig-bd_rcpt"/>
</dbReference>
<dbReference type="InterPro" id="IPR017978">
    <property type="entry name" value="GPCR_3_C"/>
</dbReference>
<evidence type="ECO:0000256" key="11">
    <source>
        <dbReference type="ARBA" id="ARBA00023224"/>
    </source>
</evidence>
<keyword evidence="5" id="KW-0732">Signal</keyword>
<keyword evidence="4 12" id="KW-0812">Transmembrane</keyword>
<dbReference type="PANTHER" id="PTHR24061">
    <property type="entry name" value="CALCIUM-SENSING RECEPTOR-RELATED"/>
    <property type="match status" value="1"/>
</dbReference>
<dbReference type="SUPFAM" id="SSF53822">
    <property type="entry name" value="Periplasmic binding protein-like I"/>
    <property type="match status" value="1"/>
</dbReference>
<feature type="transmembrane region" description="Helical" evidence="12">
    <location>
        <begin position="638"/>
        <end position="658"/>
    </location>
</feature>
<name>A0A8J0USA5_XENLA</name>